<dbReference type="EMBL" id="MIGC01005402">
    <property type="protein sequence ID" value="PHJ16974.1"/>
    <property type="molecule type" value="Genomic_DNA"/>
</dbReference>
<comment type="caution">
    <text evidence="3">The sequence shown here is derived from an EMBL/GenBank/DDBJ whole genome shotgun (WGS) entry which is preliminary data.</text>
</comment>
<feature type="compositionally biased region" description="Basic and acidic residues" evidence="2">
    <location>
        <begin position="607"/>
        <end position="626"/>
    </location>
</feature>
<feature type="compositionally biased region" description="Basic residues" evidence="2">
    <location>
        <begin position="21"/>
        <end position="30"/>
    </location>
</feature>
<evidence type="ECO:0000313" key="4">
    <source>
        <dbReference type="Proteomes" id="UP000221165"/>
    </source>
</evidence>
<feature type="compositionally biased region" description="Polar residues" evidence="2">
    <location>
        <begin position="420"/>
        <end position="432"/>
    </location>
</feature>
<feature type="compositionally biased region" description="Basic and acidic residues" evidence="2">
    <location>
        <begin position="585"/>
        <end position="600"/>
    </location>
</feature>
<reference evidence="3 4" key="1">
    <citation type="journal article" date="2017" name="Int. J. Parasitol.">
        <title>The genome of the protozoan parasite Cystoisospora suis and a reverse vaccinology approach to identify vaccine candidates.</title>
        <authorList>
            <person name="Palmieri N."/>
            <person name="Shrestha A."/>
            <person name="Ruttkowski B."/>
            <person name="Beck T."/>
            <person name="Vogl C."/>
            <person name="Tomley F."/>
            <person name="Blake D.P."/>
            <person name="Joachim A."/>
        </authorList>
    </citation>
    <scope>NUCLEOTIDE SEQUENCE [LARGE SCALE GENOMIC DNA]</scope>
    <source>
        <strain evidence="3 4">Wien I</strain>
    </source>
</reference>
<organism evidence="3 4">
    <name type="scientific">Cystoisospora suis</name>
    <dbReference type="NCBI Taxonomy" id="483139"/>
    <lineage>
        <taxon>Eukaryota</taxon>
        <taxon>Sar</taxon>
        <taxon>Alveolata</taxon>
        <taxon>Apicomplexa</taxon>
        <taxon>Conoidasida</taxon>
        <taxon>Coccidia</taxon>
        <taxon>Eucoccidiorida</taxon>
        <taxon>Eimeriorina</taxon>
        <taxon>Sarcocystidae</taxon>
        <taxon>Cystoisospora</taxon>
    </lineage>
</organism>
<feature type="compositionally biased region" description="Polar residues" evidence="2">
    <location>
        <begin position="552"/>
        <end position="573"/>
    </location>
</feature>
<feature type="region of interest" description="Disordered" evidence="2">
    <location>
        <begin position="403"/>
        <end position="489"/>
    </location>
</feature>
<evidence type="ECO:0000256" key="2">
    <source>
        <dbReference type="SAM" id="MobiDB-lite"/>
    </source>
</evidence>
<dbReference type="VEuPathDB" id="ToxoDB:CSUI_009207"/>
<feature type="coiled-coil region" evidence="1">
    <location>
        <begin position="225"/>
        <end position="270"/>
    </location>
</feature>
<feature type="region of interest" description="Disordered" evidence="2">
    <location>
        <begin position="1"/>
        <end position="49"/>
    </location>
</feature>
<protein>
    <submittedName>
        <fullName evidence="3">Uncharacterized protein</fullName>
    </submittedName>
</protein>
<feature type="region of interest" description="Disordered" evidence="2">
    <location>
        <begin position="534"/>
        <end position="641"/>
    </location>
</feature>
<feature type="compositionally biased region" description="Basic and acidic residues" evidence="2">
    <location>
        <begin position="460"/>
        <end position="478"/>
    </location>
</feature>
<evidence type="ECO:0000256" key="1">
    <source>
        <dbReference type="SAM" id="Coils"/>
    </source>
</evidence>
<feature type="compositionally biased region" description="Low complexity" evidence="2">
    <location>
        <begin position="31"/>
        <end position="49"/>
    </location>
</feature>
<sequence>MPPAVSSAPDSCRGAATARTTSRKPTHRGHPLSPSPLSSFSPSVTSPPSLNEAKAAEVTWPTQSVSLFTAPIVQPLFPPGSLFAKLPDAEASSPDLTPFTSFKKGCGGGPLIPGDDPASFGCAASQTSAEPKNQSISPEKKENQLVNAWVLGVAAAVWHVRGSRVSESYERELMRLHDKHADLQRGHWNPAADEEELMARTTASQFTAQTLQSFPEKSFLQSEDDGQKRAELVELRSQLAELERRRAAQAEKHQERYMNLQQQRVRCIQKLRNALLSGNHNMRALLQRLQGAGSTSLDVVGQLGTLLEEQERRLTTVYVQQVSRLQAVVCKALRKEGKLPKLEPAGGVGHSRDTEGEAFQRWTATKGGTFGSCGKFTKVSQLLFKNSNSSLRRRSSCFLRPETSRCGKGVHSVSGLDQPCPSQESAAQSSSKVLLEASSVSDKKQRRQEVLESARPTGLHSERPKRDRGRISQDDGRGEGMIVDEPLVVGEPERRQGWLGTLQALRDVAEDEGLRASHLPADCLSSEEGQDSLIACPVQGTGQNKKKARPRGTSTPGSTVASHTNNEYASSPGSDAVSEVSSPRCEPRSRTPPRTRGDRVRRSRKRSFPDKEASPVKSGAREEFASERTPTSKKREPREAKEVPPRVCVEELTTVLSAVSFVQLKKVSQTMREVHPWAFDGVARSSLTKKETLVRQIVRFVASEETRKRMAGWVSQVLSAGNTEELVSTLVTPPV</sequence>
<proteinExistence type="predicted"/>
<name>A0A2C6KKN2_9APIC</name>
<dbReference type="Proteomes" id="UP000221165">
    <property type="component" value="Unassembled WGS sequence"/>
</dbReference>
<keyword evidence="1" id="KW-0175">Coiled coil</keyword>
<dbReference type="GeneID" id="94432534"/>
<dbReference type="AlphaFoldDB" id="A0A2C6KKN2"/>
<evidence type="ECO:0000313" key="3">
    <source>
        <dbReference type="EMBL" id="PHJ16974.1"/>
    </source>
</evidence>
<dbReference type="OrthoDB" id="331538at2759"/>
<dbReference type="RefSeq" id="XP_067918699.1">
    <property type="nucleotide sequence ID" value="XM_068069323.1"/>
</dbReference>
<keyword evidence="4" id="KW-1185">Reference proteome</keyword>
<accession>A0A2C6KKN2</accession>
<gene>
    <name evidence="3" type="ORF">CSUI_009207</name>
</gene>
<feature type="compositionally biased region" description="Basic and acidic residues" evidence="2">
    <location>
        <begin position="441"/>
        <end position="452"/>
    </location>
</feature>